<keyword evidence="4" id="KW-1185">Reference proteome</keyword>
<name>A0ABP8B1S0_9ACTN</name>
<reference evidence="4" key="1">
    <citation type="journal article" date="2019" name="Int. J. Syst. Evol. Microbiol.">
        <title>The Global Catalogue of Microorganisms (GCM) 10K type strain sequencing project: providing services to taxonomists for standard genome sequencing and annotation.</title>
        <authorList>
            <consortium name="The Broad Institute Genomics Platform"/>
            <consortium name="The Broad Institute Genome Sequencing Center for Infectious Disease"/>
            <person name="Wu L."/>
            <person name="Ma J."/>
        </authorList>
    </citation>
    <scope>NUCLEOTIDE SEQUENCE [LARGE SCALE GENOMIC DNA]</scope>
    <source>
        <strain evidence="4">JCM 17388</strain>
    </source>
</reference>
<dbReference type="InterPro" id="IPR025406">
    <property type="entry name" value="DUF4132"/>
</dbReference>
<evidence type="ECO:0000313" key="4">
    <source>
        <dbReference type="Proteomes" id="UP001501251"/>
    </source>
</evidence>
<gene>
    <name evidence="3" type="ORF">GCM10022252_41280</name>
</gene>
<organism evidence="3 4">
    <name type="scientific">Streptosporangium oxazolinicum</name>
    <dbReference type="NCBI Taxonomy" id="909287"/>
    <lineage>
        <taxon>Bacteria</taxon>
        <taxon>Bacillati</taxon>
        <taxon>Actinomycetota</taxon>
        <taxon>Actinomycetes</taxon>
        <taxon>Streptosporangiales</taxon>
        <taxon>Streptosporangiaceae</taxon>
        <taxon>Streptosporangium</taxon>
    </lineage>
</organism>
<comment type="caution">
    <text evidence="3">The sequence shown here is derived from an EMBL/GenBank/DDBJ whole genome shotgun (WGS) entry which is preliminary data.</text>
</comment>
<evidence type="ECO:0000259" key="2">
    <source>
        <dbReference type="Pfam" id="PF24879"/>
    </source>
</evidence>
<dbReference type="InterPro" id="IPR056639">
    <property type="entry name" value="DUF7737"/>
</dbReference>
<feature type="domain" description="DUF4132" evidence="1">
    <location>
        <begin position="319"/>
        <end position="477"/>
    </location>
</feature>
<dbReference type="RefSeq" id="WP_344919592.1">
    <property type="nucleotide sequence ID" value="NZ_BAABAQ010000007.1"/>
</dbReference>
<dbReference type="Pfam" id="PF24879">
    <property type="entry name" value="DUF7737"/>
    <property type="match status" value="1"/>
</dbReference>
<sequence>MPLSPLAQRLLALINGTANDPTYWPEVSQLSTGLGASVPVGDDSPMSARYVVDEQRLAVAARELVGFLMPDGERPYEPFSVLVAAGLAGMGAEVGDRLTRERGPIAAAELEVLLGWDVERRALLAEAMRERSDHAAPLPGVIEWLNGQPGYPDFARTALEAAEARVAAIHAGEIPYRAEKAFEDGEKAILGRAVRLALLRDEPWLPEVLDRLLRGIAVAPTQAKTLLSQGLLFEIARAVRSYPTPEAISALRAVRQVTRHAGVPKQLDRMFKDIEAALANRLEVAFRIPDGRVRQTVGEHTAVISIDGKVELSWWHGDRKLKTVPAAVRREHPAEVKRLRELAKRTQQQQATLARALEAGCAGETAPPYRQLEGHPVTDRVIWEFEVEPGVWRAELGLTVPDVPVRLWHPARASLEEVRAWREVVQGKELRQPFKQAFREVYLLTPAEEETRDHSRRFSSHLLRYGQAKALLTDRGWTGMTLGHWNWEGGSDACTAAKKLPGGLTVTWDFHLDEHSYERDGYGTTASVCVSGDIRFLAGTSPVPLAEVPPLVLSEALRDADLVVGVTSTGLDPEGHGDYWRSYSFGDLAESARVRRDALSRLIGRTTIADRCTMTDRFLVVRGDLRTYKIHLGSANILMEPNDAYLCVVSARDPHAGLFLPFEEDGRLALILSKAFLLANDTAITDTSITHQLRA</sequence>
<protein>
    <recommendedName>
        <fullName evidence="5">DUF4132 domain-containing protein</fullName>
    </recommendedName>
</protein>
<evidence type="ECO:0000313" key="3">
    <source>
        <dbReference type="EMBL" id="GAA4195458.1"/>
    </source>
</evidence>
<dbReference type="Proteomes" id="UP001501251">
    <property type="component" value="Unassembled WGS sequence"/>
</dbReference>
<evidence type="ECO:0008006" key="5">
    <source>
        <dbReference type="Google" id="ProtNLM"/>
    </source>
</evidence>
<feature type="domain" description="DUF7737" evidence="2">
    <location>
        <begin position="592"/>
        <end position="693"/>
    </location>
</feature>
<dbReference type="Pfam" id="PF13569">
    <property type="entry name" value="DUF4132"/>
    <property type="match status" value="1"/>
</dbReference>
<proteinExistence type="predicted"/>
<accession>A0ABP8B1S0</accession>
<dbReference type="EMBL" id="BAABAQ010000007">
    <property type="protein sequence ID" value="GAA4195458.1"/>
    <property type="molecule type" value="Genomic_DNA"/>
</dbReference>
<evidence type="ECO:0000259" key="1">
    <source>
        <dbReference type="Pfam" id="PF13569"/>
    </source>
</evidence>